<dbReference type="SUPFAM" id="SSF52788">
    <property type="entry name" value="Phosphotyrosine protein phosphatases I"/>
    <property type="match status" value="1"/>
</dbReference>
<proteinExistence type="inferred from homology"/>
<dbReference type="Proteomes" id="UP001060039">
    <property type="component" value="Chromosome"/>
</dbReference>
<name>A0ABY5G0I7_9MICO</name>
<dbReference type="InterPro" id="IPR036196">
    <property type="entry name" value="Ptyr_pPase_sf"/>
</dbReference>
<dbReference type="PANTHER" id="PTHR11717">
    <property type="entry name" value="LOW MOLECULAR WEIGHT PROTEIN TYROSINE PHOSPHATASE"/>
    <property type="match status" value="1"/>
</dbReference>
<dbReference type="RefSeq" id="WP_255160602.1">
    <property type="nucleotide sequence ID" value="NZ_CP101497.1"/>
</dbReference>
<evidence type="ECO:0000256" key="2">
    <source>
        <dbReference type="ARBA" id="ARBA00013064"/>
    </source>
</evidence>
<dbReference type="PRINTS" id="PR00719">
    <property type="entry name" value="LMWPTPASE"/>
</dbReference>
<dbReference type="Gene3D" id="3.40.50.2300">
    <property type="match status" value="1"/>
</dbReference>
<gene>
    <name evidence="6" type="ORF">NNL39_05035</name>
</gene>
<comment type="similarity">
    <text evidence="1">Belongs to the low molecular weight phosphotyrosine protein phosphatase family.</text>
</comment>
<evidence type="ECO:0000313" key="7">
    <source>
        <dbReference type="Proteomes" id="UP001060039"/>
    </source>
</evidence>
<dbReference type="SMART" id="SM00226">
    <property type="entry name" value="LMWPc"/>
    <property type="match status" value="1"/>
</dbReference>
<dbReference type="PANTHER" id="PTHR11717:SF7">
    <property type="entry name" value="LOW MOLECULAR WEIGHT PHOSPHOTYROSINE PROTEIN PHOSPHATASE"/>
    <property type="match status" value="1"/>
</dbReference>
<feature type="domain" description="Phosphotyrosine protein phosphatase I" evidence="5">
    <location>
        <begin position="13"/>
        <end position="164"/>
    </location>
</feature>
<evidence type="ECO:0000313" key="6">
    <source>
        <dbReference type="EMBL" id="UTT63471.1"/>
    </source>
</evidence>
<accession>A0ABY5G0I7</accession>
<evidence type="ECO:0000256" key="1">
    <source>
        <dbReference type="ARBA" id="ARBA00011063"/>
    </source>
</evidence>
<evidence type="ECO:0000256" key="3">
    <source>
        <dbReference type="ARBA" id="ARBA00022801"/>
    </source>
</evidence>
<keyword evidence="7" id="KW-1185">Reference proteome</keyword>
<dbReference type="EC" id="3.1.3.48" evidence="2"/>
<dbReference type="InterPro" id="IPR017867">
    <property type="entry name" value="Tyr_phospatase_low_mol_wt"/>
</dbReference>
<keyword evidence="3" id="KW-0378">Hydrolase</keyword>
<evidence type="ECO:0000259" key="5">
    <source>
        <dbReference type="SMART" id="SM00226"/>
    </source>
</evidence>
<sequence>MSFDRVLDAPGMFRICFVCTGNICRSPMAEAIFRELIRARGWEQHVSVHSAGTGEWHVGESSDPRTVASLRARGYDGGAHRARQFDVTWFESLDLIIAFDRTHERILKSWAPDDDARAKVHLLLSFDPDAGGALDVPDPYYSDAAMFDAVLGMIERSCLALFRQLEPGIRQGVVS</sequence>
<dbReference type="InterPro" id="IPR050438">
    <property type="entry name" value="LMW_PTPase"/>
</dbReference>
<dbReference type="CDD" id="cd16343">
    <property type="entry name" value="LMWPTP"/>
    <property type="match status" value="1"/>
</dbReference>
<evidence type="ECO:0000256" key="4">
    <source>
        <dbReference type="ARBA" id="ARBA00022912"/>
    </source>
</evidence>
<organism evidence="6 7">
    <name type="scientific">Microcella humidisoli</name>
    <dbReference type="NCBI Taxonomy" id="2963406"/>
    <lineage>
        <taxon>Bacteria</taxon>
        <taxon>Bacillati</taxon>
        <taxon>Actinomycetota</taxon>
        <taxon>Actinomycetes</taxon>
        <taxon>Micrococcales</taxon>
        <taxon>Microbacteriaceae</taxon>
        <taxon>Microcella</taxon>
    </lineage>
</organism>
<protein>
    <recommendedName>
        <fullName evidence="2">protein-tyrosine-phosphatase</fullName>
        <ecNumber evidence="2">3.1.3.48</ecNumber>
    </recommendedName>
</protein>
<dbReference type="InterPro" id="IPR023485">
    <property type="entry name" value="Ptyr_pPase"/>
</dbReference>
<reference evidence="6" key="1">
    <citation type="submission" date="2022-07" db="EMBL/GenBank/DDBJ databases">
        <title>Taxonomic analysis of Microcella humidisoli nov. sp., isolated from riverside soil.</title>
        <authorList>
            <person name="Molina K.M."/>
            <person name="Kim S.B."/>
        </authorList>
    </citation>
    <scope>NUCLEOTIDE SEQUENCE</scope>
    <source>
        <strain evidence="6">MMS21-STM10</strain>
    </source>
</reference>
<dbReference type="Pfam" id="PF01451">
    <property type="entry name" value="LMWPc"/>
    <property type="match status" value="1"/>
</dbReference>
<dbReference type="EMBL" id="CP101497">
    <property type="protein sequence ID" value="UTT63471.1"/>
    <property type="molecule type" value="Genomic_DNA"/>
</dbReference>
<keyword evidence="4" id="KW-0904">Protein phosphatase</keyword>